<dbReference type="GeneID" id="59236972"/>
<keyword evidence="2" id="KW-0863">Zinc-finger</keyword>
<keyword evidence="3" id="KW-0862">Zinc</keyword>
<evidence type="ECO:0000313" key="6">
    <source>
        <dbReference type="Proteomes" id="UP000509704"/>
    </source>
</evidence>
<dbReference type="RefSeq" id="XP_037144957.1">
    <property type="nucleotide sequence ID" value="XM_037289062.1"/>
</dbReference>
<accession>A0A7H9B3N9</accession>
<proteinExistence type="predicted"/>
<dbReference type="InterPro" id="IPR040204">
    <property type="entry name" value="UBR7"/>
</dbReference>
<dbReference type="GO" id="GO:0061630">
    <property type="term" value="F:ubiquitin protein ligase activity"/>
    <property type="evidence" value="ECO:0007669"/>
    <property type="project" value="InterPro"/>
</dbReference>
<sequence length="360" mass="41017">MSDISASEYVSRQEELNDEARQVMPWDASKCTYEMGALKQQVFACRTHNVGICYSCAIQCHTKCDLVELFTKRGFTCECGTEKDSNIDANNIRCQLRKNTEADIPSSTNRYGHNFDGRFCSCDEEYDPESNVVMLQCLLGTECNEDWYHDHCILGNEAGPCKKIEASNSECLTEGFPPLESFDGLICWKCIKRHHSVFQRMISHPLSEKIIEQVVPRNGTNESSNKSNVRKRNIDQVDSVLTPTVDYSILLKPGYSKHFKEIKEACSKDDKLFIFFESLAPFLLEDEHVYEPPIDVDDDRDTDDLLHNILQNDFDRGQAIAGISALNALKSRLTDFLKPFAESGQVVKEDDIKRFFVGRE</sequence>
<dbReference type="OrthoDB" id="5795902at2759"/>
<feature type="domain" description="UBR-type" evidence="4">
    <location>
        <begin position="29"/>
        <end position="98"/>
    </location>
</feature>
<evidence type="ECO:0000313" key="5">
    <source>
        <dbReference type="EMBL" id="QLG73230.1"/>
    </source>
</evidence>
<reference evidence="5 6" key="1">
    <citation type="submission" date="2020-07" db="EMBL/GenBank/DDBJ databases">
        <title>The yeast mating-type switching endonuclease HO is a domesticated member of an unorthodox homing genetic element family.</title>
        <authorList>
            <person name="Coughlan A.Y."/>
            <person name="Lombardi L."/>
            <person name="Braun-Galleani S."/>
            <person name="Martos A.R."/>
            <person name="Galeote V."/>
            <person name="Bigey F."/>
            <person name="Dequin S."/>
            <person name="Byrne K.P."/>
            <person name="Wolfe K.H."/>
        </authorList>
    </citation>
    <scope>NUCLEOTIDE SEQUENCE [LARGE SCALE GENOMIC DNA]</scope>
    <source>
        <strain evidence="5 6">NRRL Y-6702</strain>
    </source>
</reference>
<dbReference type="GO" id="GO:0005737">
    <property type="term" value="C:cytoplasm"/>
    <property type="evidence" value="ECO:0007669"/>
    <property type="project" value="TreeGrafter"/>
</dbReference>
<dbReference type="CDD" id="cd19677">
    <property type="entry name" value="UBR-box_UBR7"/>
    <property type="match status" value="1"/>
</dbReference>
<dbReference type="Proteomes" id="UP000509704">
    <property type="component" value="Chromosome 5"/>
</dbReference>
<dbReference type="InterPro" id="IPR003126">
    <property type="entry name" value="Znf_UBR"/>
</dbReference>
<dbReference type="KEGG" id="zmk:HG535_0E03140"/>
<keyword evidence="6" id="KW-1185">Reference proteome</keyword>
<dbReference type="AlphaFoldDB" id="A0A7H9B3N9"/>
<dbReference type="GO" id="GO:0008270">
    <property type="term" value="F:zinc ion binding"/>
    <property type="evidence" value="ECO:0007669"/>
    <property type="project" value="UniProtKB-KW"/>
</dbReference>
<protein>
    <recommendedName>
        <fullName evidence="4">UBR-type domain-containing protein</fullName>
    </recommendedName>
</protein>
<dbReference type="InterPro" id="IPR047506">
    <property type="entry name" value="UBR7-like_UBR-box"/>
</dbReference>
<evidence type="ECO:0000256" key="1">
    <source>
        <dbReference type="ARBA" id="ARBA00022723"/>
    </source>
</evidence>
<organism evidence="5 6">
    <name type="scientific">Zygotorulaspora mrakii</name>
    <name type="common">Zygosaccharomyces mrakii</name>
    <dbReference type="NCBI Taxonomy" id="42260"/>
    <lineage>
        <taxon>Eukaryota</taxon>
        <taxon>Fungi</taxon>
        <taxon>Dikarya</taxon>
        <taxon>Ascomycota</taxon>
        <taxon>Saccharomycotina</taxon>
        <taxon>Saccharomycetes</taxon>
        <taxon>Saccharomycetales</taxon>
        <taxon>Saccharomycetaceae</taxon>
        <taxon>Zygotorulaspora</taxon>
    </lineage>
</organism>
<dbReference type="EMBL" id="CP058608">
    <property type="protein sequence ID" value="QLG73230.1"/>
    <property type="molecule type" value="Genomic_DNA"/>
</dbReference>
<keyword evidence="1" id="KW-0479">Metal-binding</keyword>
<dbReference type="PANTHER" id="PTHR13513">
    <property type="entry name" value="E3 UBIQUITIN-PROTEIN LIGASE UBR7"/>
    <property type="match status" value="1"/>
</dbReference>
<dbReference type="PANTHER" id="PTHR13513:SF9">
    <property type="entry name" value="E3 UBIQUITIN-PROTEIN LIGASE UBR7-RELATED"/>
    <property type="match status" value="1"/>
</dbReference>
<gene>
    <name evidence="5" type="ORF">HG535_0E03140</name>
</gene>
<name>A0A7H9B3N9_ZYGMR</name>
<evidence type="ECO:0000256" key="2">
    <source>
        <dbReference type="ARBA" id="ARBA00022771"/>
    </source>
</evidence>
<dbReference type="SMART" id="SM00396">
    <property type="entry name" value="ZnF_UBR1"/>
    <property type="match status" value="1"/>
</dbReference>
<evidence type="ECO:0000256" key="3">
    <source>
        <dbReference type="ARBA" id="ARBA00022833"/>
    </source>
</evidence>
<evidence type="ECO:0000259" key="4">
    <source>
        <dbReference type="SMART" id="SM00396"/>
    </source>
</evidence>